<comment type="caution">
    <text evidence="7">Lacks conserved residue(s) required for the propagation of feature annotation.</text>
</comment>
<dbReference type="GO" id="GO:0016192">
    <property type="term" value="P:vesicle-mediated transport"/>
    <property type="evidence" value="ECO:0007669"/>
    <property type="project" value="TreeGrafter"/>
</dbReference>
<name>A0A9N7RIH9_STRHE</name>
<keyword evidence="7" id="KW-0813">Transport</keyword>
<dbReference type="GO" id="GO:0005794">
    <property type="term" value="C:Golgi apparatus"/>
    <property type="evidence" value="ECO:0007669"/>
    <property type="project" value="TreeGrafter"/>
</dbReference>
<dbReference type="Pfam" id="PF03208">
    <property type="entry name" value="PRA1"/>
    <property type="match status" value="1"/>
</dbReference>
<comment type="function">
    <text evidence="1 7">May be involved in both secretory and endocytic intracellular trafficking in the endosomal/prevacuolar compartments.</text>
</comment>
<evidence type="ECO:0000256" key="3">
    <source>
        <dbReference type="ARBA" id="ARBA00006483"/>
    </source>
</evidence>
<dbReference type="EMBL" id="CACSLK010027833">
    <property type="protein sequence ID" value="CAA0832162.1"/>
    <property type="molecule type" value="Genomic_DNA"/>
</dbReference>
<evidence type="ECO:0000256" key="1">
    <source>
        <dbReference type="ARBA" id="ARBA00002501"/>
    </source>
</evidence>
<organism evidence="8 9">
    <name type="scientific">Striga hermonthica</name>
    <name type="common">Purple witchweed</name>
    <name type="synonym">Buchnera hermonthica</name>
    <dbReference type="NCBI Taxonomy" id="68872"/>
    <lineage>
        <taxon>Eukaryota</taxon>
        <taxon>Viridiplantae</taxon>
        <taxon>Streptophyta</taxon>
        <taxon>Embryophyta</taxon>
        <taxon>Tracheophyta</taxon>
        <taxon>Spermatophyta</taxon>
        <taxon>Magnoliopsida</taxon>
        <taxon>eudicotyledons</taxon>
        <taxon>Gunneridae</taxon>
        <taxon>Pentapetalae</taxon>
        <taxon>asterids</taxon>
        <taxon>lamiids</taxon>
        <taxon>Lamiales</taxon>
        <taxon>Orobanchaceae</taxon>
        <taxon>Buchnereae</taxon>
        <taxon>Striga</taxon>
    </lineage>
</organism>
<evidence type="ECO:0000256" key="7">
    <source>
        <dbReference type="RuleBase" id="RU363107"/>
    </source>
</evidence>
<keyword evidence="4 7" id="KW-0812">Transmembrane</keyword>
<keyword evidence="5 7" id="KW-1133">Transmembrane helix</keyword>
<comment type="similarity">
    <text evidence="3 7">Belongs to the PRA1 family.</text>
</comment>
<evidence type="ECO:0000256" key="6">
    <source>
        <dbReference type="ARBA" id="ARBA00023136"/>
    </source>
</evidence>
<sequence length="106" mass="11773">MSSAAGYSSLPPYNRAKSSIHSLYAVRRPWRELLARPSSYSVPHGLGDFASRFRLNLAHFRVNYAMAVLVVLFLSLLYHPISIMVFLVAAASKNRAAKKCSSTKLT</sequence>
<dbReference type="OrthoDB" id="63113at2759"/>
<comment type="subcellular location">
    <subcellularLocation>
        <location evidence="2 7">Membrane</location>
        <topology evidence="2 7">Multi-pass membrane protein</topology>
    </subcellularLocation>
</comment>
<dbReference type="PANTHER" id="PTHR19317:SF84">
    <property type="entry name" value="PRA1 FAMILY PROTEIN"/>
    <property type="match status" value="1"/>
</dbReference>
<dbReference type="GO" id="GO:0016020">
    <property type="term" value="C:membrane"/>
    <property type="evidence" value="ECO:0007669"/>
    <property type="project" value="UniProtKB-SubCell"/>
</dbReference>
<dbReference type="InterPro" id="IPR004895">
    <property type="entry name" value="Prenylated_rab_accept_PRA1"/>
</dbReference>
<dbReference type="Proteomes" id="UP001153555">
    <property type="component" value="Unassembled WGS sequence"/>
</dbReference>
<evidence type="ECO:0000256" key="2">
    <source>
        <dbReference type="ARBA" id="ARBA00004141"/>
    </source>
</evidence>
<protein>
    <recommendedName>
        <fullName evidence="7">PRA1 family protein</fullName>
    </recommendedName>
</protein>
<proteinExistence type="inferred from homology"/>
<dbReference type="PANTHER" id="PTHR19317">
    <property type="entry name" value="PRENYLATED RAB ACCEPTOR 1-RELATED"/>
    <property type="match status" value="1"/>
</dbReference>
<evidence type="ECO:0000256" key="4">
    <source>
        <dbReference type="ARBA" id="ARBA00022692"/>
    </source>
</evidence>
<keyword evidence="6 7" id="KW-0472">Membrane</keyword>
<keyword evidence="9" id="KW-1185">Reference proteome</keyword>
<evidence type="ECO:0000313" key="9">
    <source>
        <dbReference type="Proteomes" id="UP001153555"/>
    </source>
</evidence>
<accession>A0A9N7RIH9</accession>
<reference evidence="8" key="1">
    <citation type="submission" date="2019-12" db="EMBL/GenBank/DDBJ databases">
        <authorList>
            <person name="Scholes J."/>
        </authorList>
    </citation>
    <scope>NUCLEOTIDE SEQUENCE</scope>
</reference>
<comment type="caution">
    <text evidence="8">The sequence shown here is derived from an EMBL/GenBank/DDBJ whole genome shotgun (WGS) entry which is preliminary data.</text>
</comment>
<feature type="transmembrane region" description="Helical" evidence="7">
    <location>
        <begin position="64"/>
        <end position="89"/>
    </location>
</feature>
<dbReference type="AlphaFoldDB" id="A0A9N7RIH9"/>
<evidence type="ECO:0000313" key="8">
    <source>
        <dbReference type="EMBL" id="CAA0832162.1"/>
    </source>
</evidence>
<evidence type="ECO:0000256" key="5">
    <source>
        <dbReference type="ARBA" id="ARBA00022989"/>
    </source>
</evidence>
<dbReference type="GO" id="GO:0005783">
    <property type="term" value="C:endoplasmic reticulum"/>
    <property type="evidence" value="ECO:0007669"/>
    <property type="project" value="TreeGrafter"/>
</dbReference>
<gene>
    <name evidence="8" type="ORF">SHERM_27466</name>
</gene>